<evidence type="ECO:0000313" key="2">
    <source>
        <dbReference type="Proteomes" id="UP000577724"/>
    </source>
</evidence>
<gene>
    <name evidence="1" type="ORF">HP548_08380</name>
</gene>
<accession>A0ABX2MGR4</accession>
<dbReference type="Proteomes" id="UP000577724">
    <property type="component" value="Unassembled WGS sequence"/>
</dbReference>
<proteinExistence type="predicted"/>
<name>A0ABX2MGR4_9BACL</name>
<comment type="caution">
    <text evidence="1">The sequence shown here is derived from an EMBL/GenBank/DDBJ whole genome shotgun (WGS) entry which is preliminary data.</text>
</comment>
<sequence>MDKHTQVVLANFKVQDYDDIIADLERSKRIMNDLLSGGKIRTDVFETFAKQAVIDINNSKTQIIYDQRGIVLQSQTDARNQVILTSDGLMLTTDRGITARVAITAQGIVAEAIRGVLGDFVSMVIGSGNLVTKINTQGISSGHADYNQAPFRVDMQGNVVARSIKLTGEIENSEMLTSVIKASKIIGNEIEGGTITGALIRTAANGRRIEQDINGFRTYDGNNRNRIRITTGSNDEIAAISFYGSAGAFAGEINSYQNSGQLTIFANDLFLGSNNTGNPIRLQGAPIVAGPAEFRSTVAFNSTVTGLNLSIGNISGLRAELDSIWNSLSGKSPIGHTHSVTLPTHNHGLSGASNWGGTFPTSSA</sequence>
<dbReference type="EMBL" id="JABMCC010000101">
    <property type="protein sequence ID" value="NUU54098.1"/>
    <property type="molecule type" value="Genomic_DNA"/>
</dbReference>
<protein>
    <submittedName>
        <fullName evidence="1">Uncharacterized protein</fullName>
    </submittedName>
</protein>
<keyword evidence="2" id="KW-1185">Reference proteome</keyword>
<organism evidence="1 2">
    <name type="scientific">Paenibacillus taichungensis</name>
    <dbReference type="NCBI Taxonomy" id="484184"/>
    <lineage>
        <taxon>Bacteria</taxon>
        <taxon>Bacillati</taxon>
        <taxon>Bacillota</taxon>
        <taxon>Bacilli</taxon>
        <taxon>Bacillales</taxon>
        <taxon>Paenibacillaceae</taxon>
        <taxon>Paenibacillus</taxon>
    </lineage>
</organism>
<reference evidence="1 2" key="1">
    <citation type="submission" date="2020-05" db="EMBL/GenBank/DDBJ databases">
        <title>Genome Sequencing of Type Strains.</title>
        <authorList>
            <person name="Lemaire J.F."/>
            <person name="Inderbitzin P."/>
            <person name="Gregorio O.A."/>
            <person name="Collins S.B."/>
            <person name="Wespe N."/>
            <person name="Knight-Connoni V."/>
        </authorList>
    </citation>
    <scope>NUCLEOTIDE SEQUENCE [LARGE SCALE GENOMIC DNA]</scope>
    <source>
        <strain evidence="1 2">DSM 19942</strain>
    </source>
</reference>
<evidence type="ECO:0000313" key="1">
    <source>
        <dbReference type="EMBL" id="NUU54098.1"/>
    </source>
</evidence>